<dbReference type="GO" id="GO:0009381">
    <property type="term" value="F:excinuclease ABC activity"/>
    <property type="evidence" value="ECO:0007669"/>
    <property type="project" value="UniProtKB-UniRule"/>
</dbReference>
<dbReference type="CDD" id="cd03271">
    <property type="entry name" value="ABC_UvrA_II"/>
    <property type="match status" value="1"/>
</dbReference>
<keyword evidence="4 17" id="KW-0677">Repeat</keyword>
<evidence type="ECO:0000259" key="18">
    <source>
        <dbReference type="PROSITE" id="PS50893"/>
    </source>
</evidence>
<comment type="subunit">
    <text evidence="17">Forms a heterotetramer with UvrB during the search for lesions.</text>
</comment>
<dbReference type="Gene3D" id="3.40.50.300">
    <property type="entry name" value="P-loop containing nucleotide triphosphate hydrolases"/>
    <property type="match status" value="2"/>
</dbReference>
<feature type="zinc finger region" description="C4-type" evidence="17">
    <location>
        <begin position="740"/>
        <end position="766"/>
    </location>
</feature>
<dbReference type="GO" id="GO:0008270">
    <property type="term" value="F:zinc ion binding"/>
    <property type="evidence" value="ECO:0007669"/>
    <property type="project" value="UniProtKB-UniRule"/>
</dbReference>
<evidence type="ECO:0000256" key="12">
    <source>
        <dbReference type="ARBA" id="ARBA00023125"/>
    </source>
</evidence>
<dbReference type="Gene3D" id="1.20.1580.10">
    <property type="entry name" value="ABC transporter ATPase like domain"/>
    <property type="match status" value="2"/>
</dbReference>
<dbReference type="SUPFAM" id="SSF52540">
    <property type="entry name" value="P-loop containing nucleoside triphosphate hydrolases"/>
    <property type="match status" value="2"/>
</dbReference>
<dbReference type="Gene3D" id="3.30.1490.20">
    <property type="entry name" value="ATP-grasp fold, A domain"/>
    <property type="match status" value="1"/>
</dbReference>
<keyword evidence="8 17" id="KW-0863">Zinc-finger</keyword>
<dbReference type="InterPro" id="IPR003439">
    <property type="entry name" value="ABC_transporter-like_ATP-bd"/>
</dbReference>
<dbReference type="PANTHER" id="PTHR43152">
    <property type="entry name" value="UVRABC SYSTEM PROTEIN A"/>
    <property type="match status" value="1"/>
</dbReference>
<dbReference type="InterPro" id="IPR017871">
    <property type="entry name" value="ABC_transporter-like_CS"/>
</dbReference>
<dbReference type="PROSITE" id="PS50893">
    <property type="entry name" value="ABC_TRANSPORTER_2"/>
    <property type="match status" value="1"/>
</dbReference>
<dbReference type="GO" id="GO:0016887">
    <property type="term" value="F:ATP hydrolysis activity"/>
    <property type="evidence" value="ECO:0007669"/>
    <property type="project" value="InterPro"/>
</dbReference>
<sequence>MNDKIVIKGAKVNNLKNVNLEIPRDKLVVLTGLSGSGKSSLAFDTLYAEGQRRYVESLSSYARQFLGQMDKPNVEYIEGLSPAISIDQKTTSKNPRSTVGTITEIYDYLRLLYARVGIPHCPKCGKEITKQSVDQIVDKIMGYGDRSKLQVLSPVVKGRKGTHEKILEHIKKSGFVRARIDGEIYDLTEEEVKLDKNKKHNIEAVIDRIVIKEGIEGRLTESVEASLKMGEGLVIISVIGGEETLFSENFACPDCGISIDELSPRLFSFNAPYGKCDHCDGLGSLMEIDEKLVIPNRELSVMEGAIASWGSGRLKEDSWTYAILQALTKEYGLDLSKPIKDLDKEQVDLLFYGTGGKKLKIEYVKDGVKAIYSYAFEGEINALSRRYRESNSDLIKGEIEQYMSNDSCPKCKGARLKKEVLAVTVGGKNIYEFTSMSIKEELEFINGVEFSEKNKLISEQIIKEIKNRLQFLLDVGLDYLSLSRNSGTLSGGESQRIRLATQIGSALMGVLYILDEPSIGLHQRDNDRLIHTLKNLRDVGNTVVVVEHDEDTMKEADYIVDIGPGAGEHGGEVVVAGTLDEVKACEKSITGQYLTGRKSIQIPAARRKGNGQKIKIVGAKENNLKNINVSIPLGTLTMVTGVSGSGKSTLVNEILYKGLNRLVNKSKNPVGNHKEIVGYENIDKIIDINQSPIGRTPRSNPATYTGTFDIIRELFSQTTEAKMRGYKQGRFSFNVKGGRCEACSGDGIIKIEMQFLSDVYVPCEVCKGKRYNRETLEVKYKGKNIDDVLKMTVEEALKFFENIPRIENKLRTLNDVGLGYIRLGQPSTQLSGGEAQRIKLAYELSKRSTGKTLYILDEPTTGLHVDDVSRLIEILQSLVETGNTVVVIEHNLDMIKCADYLIDLGPEGGDKGGTIIKCGTPEELCKVQESYTGKYLKDVLK</sequence>
<evidence type="ECO:0000256" key="2">
    <source>
        <dbReference type="ARBA" id="ARBA00022490"/>
    </source>
</evidence>
<evidence type="ECO:0000256" key="13">
    <source>
        <dbReference type="ARBA" id="ARBA00023204"/>
    </source>
</evidence>
<dbReference type="GO" id="GO:0006289">
    <property type="term" value="P:nucleotide-excision repair"/>
    <property type="evidence" value="ECO:0007669"/>
    <property type="project" value="UniProtKB-UniRule"/>
</dbReference>
<dbReference type="HAMAP" id="MF_00205">
    <property type="entry name" value="UvrA"/>
    <property type="match status" value="1"/>
</dbReference>
<comment type="caution">
    <text evidence="19">The sequence shown here is derived from an EMBL/GenBank/DDBJ whole genome shotgun (WGS) entry which is preliminary data.</text>
</comment>
<dbReference type="GO" id="GO:0005737">
    <property type="term" value="C:cytoplasm"/>
    <property type="evidence" value="ECO:0007669"/>
    <property type="project" value="UniProtKB-SubCell"/>
</dbReference>
<dbReference type="GO" id="GO:0005524">
    <property type="term" value="F:ATP binding"/>
    <property type="evidence" value="ECO:0007669"/>
    <property type="project" value="UniProtKB-UniRule"/>
</dbReference>
<dbReference type="Pfam" id="PF17755">
    <property type="entry name" value="UvrA_DNA-bind"/>
    <property type="match status" value="1"/>
</dbReference>
<dbReference type="EMBL" id="JABSXK010000001">
    <property type="protein sequence ID" value="NRV09250.1"/>
    <property type="molecule type" value="Genomic_DNA"/>
</dbReference>
<evidence type="ECO:0000256" key="5">
    <source>
        <dbReference type="ARBA" id="ARBA00022741"/>
    </source>
</evidence>
<dbReference type="Gene3D" id="1.10.8.280">
    <property type="entry name" value="ABC transporter ATPase domain-like"/>
    <property type="match status" value="1"/>
</dbReference>
<dbReference type="InterPro" id="IPR004602">
    <property type="entry name" value="UvrA"/>
</dbReference>
<dbReference type="CDD" id="cd03270">
    <property type="entry name" value="ABC_UvrA_I"/>
    <property type="match status" value="1"/>
</dbReference>
<feature type="domain" description="ABC transporter" evidence="18">
    <location>
        <begin position="600"/>
        <end position="937"/>
    </location>
</feature>
<feature type="binding site" evidence="17">
    <location>
        <begin position="641"/>
        <end position="648"/>
    </location>
    <ligand>
        <name>ATP</name>
        <dbReference type="ChEBI" id="CHEBI:30616"/>
    </ligand>
</feature>
<dbReference type="FunFam" id="1.20.1580.10:FF:000002">
    <property type="entry name" value="UvrABC system protein A"/>
    <property type="match status" value="1"/>
</dbReference>
<organism evidence="19 20">
    <name type="scientific">Clostridium beijerinckii</name>
    <name type="common">Clostridium MP</name>
    <dbReference type="NCBI Taxonomy" id="1520"/>
    <lineage>
        <taxon>Bacteria</taxon>
        <taxon>Bacillati</taxon>
        <taxon>Bacillota</taxon>
        <taxon>Clostridia</taxon>
        <taxon>Eubacteriales</taxon>
        <taxon>Clostridiaceae</taxon>
        <taxon>Clostridium</taxon>
    </lineage>
</organism>
<evidence type="ECO:0000313" key="19">
    <source>
        <dbReference type="EMBL" id="NRV09250.1"/>
    </source>
</evidence>
<keyword evidence="13 17" id="KW-0234">DNA repair</keyword>
<evidence type="ECO:0000256" key="8">
    <source>
        <dbReference type="ARBA" id="ARBA00022771"/>
    </source>
</evidence>
<dbReference type="NCBIfam" id="NF001503">
    <property type="entry name" value="PRK00349.1"/>
    <property type="match status" value="1"/>
</dbReference>
<dbReference type="PANTHER" id="PTHR43152:SF3">
    <property type="entry name" value="UVRABC SYSTEM PROTEIN A"/>
    <property type="match status" value="1"/>
</dbReference>
<dbReference type="InterPro" id="IPR041552">
    <property type="entry name" value="UvrA_DNA-bd"/>
</dbReference>
<dbReference type="GO" id="GO:0009432">
    <property type="term" value="P:SOS response"/>
    <property type="evidence" value="ECO:0007669"/>
    <property type="project" value="UniProtKB-UniRule"/>
</dbReference>
<keyword evidence="11 17" id="KW-0267">Excision nuclease</keyword>
<evidence type="ECO:0000256" key="17">
    <source>
        <dbReference type="HAMAP-Rule" id="MF_00205"/>
    </source>
</evidence>
<keyword evidence="3 17" id="KW-0479">Metal-binding</keyword>
<comment type="subcellular location">
    <subcellularLocation>
        <location evidence="1 17">Cytoplasm</location>
    </subcellularLocation>
</comment>
<evidence type="ECO:0000313" key="20">
    <source>
        <dbReference type="Proteomes" id="UP000821656"/>
    </source>
</evidence>
<keyword evidence="5 17" id="KW-0547">Nucleotide-binding</keyword>
<evidence type="ECO:0000256" key="14">
    <source>
        <dbReference type="ARBA" id="ARBA00038000"/>
    </source>
</evidence>
<keyword evidence="12 17" id="KW-0238">DNA-binding</keyword>
<gene>
    <name evidence="17" type="primary">uvrA</name>
    <name evidence="19" type="ORF">DFH45_002213</name>
</gene>
<dbReference type="Pfam" id="PF17760">
    <property type="entry name" value="UvrA_inter"/>
    <property type="match status" value="1"/>
</dbReference>
<dbReference type="PROSITE" id="PS00211">
    <property type="entry name" value="ABC_TRANSPORTER_1"/>
    <property type="match status" value="1"/>
</dbReference>
<reference evidence="19" key="1">
    <citation type="submission" date="2020-05" db="EMBL/GenBank/DDBJ databases">
        <title>Genomic insights into acetone-butanol-ethanol (ABE) fermentation by sequencing solventogenic clostridia strains.</title>
        <authorList>
            <person name="Brown S."/>
        </authorList>
    </citation>
    <scope>NUCLEOTIDE SEQUENCE</scope>
    <source>
        <strain evidence="19">DJ126</strain>
    </source>
</reference>
<comment type="similarity">
    <text evidence="14 17">Belongs to the ABC transporter superfamily. UvrA family.</text>
</comment>
<evidence type="ECO:0000256" key="1">
    <source>
        <dbReference type="ARBA" id="ARBA00004496"/>
    </source>
</evidence>
<keyword evidence="10 17" id="KW-0067">ATP-binding</keyword>
<evidence type="ECO:0000256" key="6">
    <source>
        <dbReference type="ARBA" id="ARBA00022763"/>
    </source>
</evidence>
<dbReference type="GO" id="GO:0009380">
    <property type="term" value="C:excinuclease repair complex"/>
    <property type="evidence" value="ECO:0007669"/>
    <property type="project" value="InterPro"/>
</dbReference>
<feature type="binding site" evidence="17">
    <location>
        <begin position="32"/>
        <end position="39"/>
    </location>
    <ligand>
        <name>ATP</name>
        <dbReference type="ChEBI" id="CHEBI:30616"/>
    </ligand>
</feature>
<dbReference type="NCBIfam" id="TIGR00630">
    <property type="entry name" value="uvra"/>
    <property type="match status" value="1"/>
</dbReference>
<keyword evidence="7 17" id="KW-0228">DNA excision</keyword>
<dbReference type="Proteomes" id="UP000821656">
    <property type="component" value="Unassembled WGS sequence"/>
</dbReference>
<dbReference type="RefSeq" id="WP_077836304.1">
    <property type="nucleotide sequence ID" value="NZ_JABAEA010000011.1"/>
</dbReference>
<proteinExistence type="inferred from homology"/>
<dbReference type="AlphaFoldDB" id="A0A9Q5CM90"/>
<dbReference type="InterPro" id="IPR041102">
    <property type="entry name" value="UvrA_inter"/>
</dbReference>
<dbReference type="InterPro" id="IPR027417">
    <property type="entry name" value="P-loop_NTPase"/>
</dbReference>
<dbReference type="GO" id="GO:0003677">
    <property type="term" value="F:DNA binding"/>
    <property type="evidence" value="ECO:0007669"/>
    <property type="project" value="UniProtKB-UniRule"/>
</dbReference>
<keyword evidence="9 17" id="KW-0862">Zinc</keyword>
<name>A0A9Q5CM90_CLOBE</name>
<evidence type="ECO:0000256" key="15">
    <source>
        <dbReference type="ARBA" id="ARBA00039316"/>
    </source>
</evidence>
<dbReference type="InterPro" id="IPR013815">
    <property type="entry name" value="ATP_grasp_subdomain_1"/>
</dbReference>
<feature type="zinc finger region" description="C4-type" evidence="17">
    <location>
        <begin position="252"/>
        <end position="279"/>
    </location>
</feature>
<evidence type="ECO:0000256" key="11">
    <source>
        <dbReference type="ARBA" id="ARBA00022881"/>
    </source>
</evidence>
<accession>A0A9Q5CM90</accession>
<evidence type="ECO:0000256" key="9">
    <source>
        <dbReference type="ARBA" id="ARBA00022833"/>
    </source>
</evidence>
<keyword evidence="2 17" id="KW-0963">Cytoplasm</keyword>
<keyword evidence="17" id="KW-0742">SOS response</keyword>
<evidence type="ECO:0000256" key="7">
    <source>
        <dbReference type="ARBA" id="ARBA00022769"/>
    </source>
</evidence>
<evidence type="ECO:0000256" key="10">
    <source>
        <dbReference type="ARBA" id="ARBA00022840"/>
    </source>
</evidence>
<evidence type="ECO:0000256" key="3">
    <source>
        <dbReference type="ARBA" id="ARBA00022723"/>
    </source>
</evidence>
<protein>
    <recommendedName>
        <fullName evidence="15 17">UvrABC system protein A</fullName>
        <shortName evidence="17">UvrA protein</shortName>
    </recommendedName>
    <alternativeName>
        <fullName evidence="16 17">Excinuclease ABC subunit A</fullName>
    </alternativeName>
</protein>
<keyword evidence="6 17" id="KW-0227">DNA damage</keyword>
<evidence type="ECO:0000256" key="4">
    <source>
        <dbReference type="ARBA" id="ARBA00022737"/>
    </source>
</evidence>
<evidence type="ECO:0000256" key="16">
    <source>
        <dbReference type="ARBA" id="ARBA00042156"/>
    </source>
</evidence>
<comment type="function">
    <text evidence="17">The UvrABC repair system catalyzes the recognition and processing of DNA lesions. UvrA is an ATPase and a DNA-binding protein. A damage recognition complex composed of 2 UvrA and 2 UvrB subunits scans DNA for abnormalities. When the presence of a lesion has been verified by UvrB, the UvrA molecules dissociate.</text>
</comment>